<evidence type="ECO:0000313" key="3">
    <source>
        <dbReference type="Proteomes" id="UP000035444"/>
    </source>
</evidence>
<dbReference type="Pfam" id="PF00805">
    <property type="entry name" value="Pentapeptide"/>
    <property type="match status" value="2"/>
</dbReference>
<dbReference type="AlphaFoldDB" id="A0A0H2MV73"/>
<dbReference type="Gene3D" id="2.160.20.80">
    <property type="entry name" value="E3 ubiquitin-protein ligase SopA"/>
    <property type="match status" value="1"/>
</dbReference>
<dbReference type="InterPro" id="IPR051082">
    <property type="entry name" value="Pentapeptide-BTB/POZ_domain"/>
</dbReference>
<dbReference type="InterPro" id="IPR001646">
    <property type="entry name" value="5peptide_repeat"/>
</dbReference>
<reference evidence="2 3" key="1">
    <citation type="submission" date="2015-03" db="EMBL/GenBank/DDBJ databases">
        <title>Genome Sequence of Kiloniella spongiae MEBiC09566, isolated from a marine sponge.</title>
        <authorList>
            <person name="Shao Z."/>
            <person name="Wang L."/>
            <person name="Li X."/>
        </authorList>
    </citation>
    <scope>NUCLEOTIDE SEQUENCE [LARGE SCALE GENOMIC DNA]</scope>
    <source>
        <strain evidence="2 3">MEBiC09566</strain>
    </source>
</reference>
<dbReference type="OrthoDB" id="7304622at2"/>
<feature type="signal peptide" evidence="1">
    <location>
        <begin position="1"/>
        <end position="23"/>
    </location>
</feature>
<sequence>MNKSLCLAVVALFCVQFSSTVLAACTDPAGVDVNWQRCNMDGLNLDDVQLSGARLRDTSFLRGSLNQADLKNVSGFRTKFVSASLVEADFTKASLPEADFTKAKLQGADFTKANLKRARLFKAILRGANLTKAKIEGADLTEADLSGATWIDGKRICAEGSIGRCM</sequence>
<evidence type="ECO:0000256" key="1">
    <source>
        <dbReference type="SAM" id="SignalP"/>
    </source>
</evidence>
<dbReference type="PROSITE" id="PS51257">
    <property type="entry name" value="PROKAR_LIPOPROTEIN"/>
    <property type="match status" value="1"/>
</dbReference>
<dbReference type="PANTHER" id="PTHR14136:SF17">
    <property type="entry name" value="BTB_POZ DOMAIN-CONTAINING PROTEIN KCTD9"/>
    <property type="match status" value="1"/>
</dbReference>
<accession>A0A0H2MV73</accession>
<feature type="chain" id="PRO_5002597422" description="Pentapeptide repeat-containing protein" evidence="1">
    <location>
        <begin position="24"/>
        <end position="166"/>
    </location>
</feature>
<proteinExistence type="predicted"/>
<evidence type="ECO:0008006" key="4">
    <source>
        <dbReference type="Google" id="ProtNLM"/>
    </source>
</evidence>
<keyword evidence="3" id="KW-1185">Reference proteome</keyword>
<comment type="caution">
    <text evidence="2">The sequence shown here is derived from an EMBL/GenBank/DDBJ whole genome shotgun (WGS) entry which is preliminary data.</text>
</comment>
<dbReference type="SUPFAM" id="SSF141571">
    <property type="entry name" value="Pentapeptide repeat-like"/>
    <property type="match status" value="1"/>
</dbReference>
<dbReference type="STRING" id="1489064.WH96_12205"/>
<dbReference type="Proteomes" id="UP000035444">
    <property type="component" value="Unassembled WGS sequence"/>
</dbReference>
<dbReference type="EMBL" id="LAQL01000007">
    <property type="protein sequence ID" value="KLN60600.1"/>
    <property type="molecule type" value="Genomic_DNA"/>
</dbReference>
<protein>
    <recommendedName>
        <fullName evidence="4">Pentapeptide repeat-containing protein</fullName>
    </recommendedName>
</protein>
<evidence type="ECO:0000313" key="2">
    <source>
        <dbReference type="EMBL" id="KLN60600.1"/>
    </source>
</evidence>
<dbReference type="PANTHER" id="PTHR14136">
    <property type="entry name" value="BTB_POZ DOMAIN-CONTAINING PROTEIN KCTD9"/>
    <property type="match status" value="1"/>
</dbReference>
<gene>
    <name evidence="2" type="ORF">WH96_12205</name>
</gene>
<name>A0A0H2MV73_9PROT</name>
<keyword evidence="1" id="KW-0732">Signal</keyword>
<organism evidence="2 3">
    <name type="scientific">Kiloniella spongiae</name>
    <dbReference type="NCBI Taxonomy" id="1489064"/>
    <lineage>
        <taxon>Bacteria</taxon>
        <taxon>Pseudomonadati</taxon>
        <taxon>Pseudomonadota</taxon>
        <taxon>Alphaproteobacteria</taxon>
        <taxon>Rhodospirillales</taxon>
        <taxon>Kiloniellaceae</taxon>
        <taxon>Kiloniella</taxon>
    </lineage>
</organism>